<proteinExistence type="predicted"/>
<keyword evidence="2" id="KW-1185">Reference proteome</keyword>
<organism evidence="1 2">
    <name type="scientific">Coniosporium tulheliwenetii</name>
    <dbReference type="NCBI Taxonomy" id="3383036"/>
    <lineage>
        <taxon>Eukaryota</taxon>
        <taxon>Fungi</taxon>
        <taxon>Dikarya</taxon>
        <taxon>Ascomycota</taxon>
        <taxon>Pezizomycotina</taxon>
        <taxon>Dothideomycetes</taxon>
        <taxon>Dothideomycetes incertae sedis</taxon>
        <taxon>Coniosporium</taxon>
    </lineage>
</organism>
<reference evidence="1" key="1">
    <citation type="submission" date="2022-10" db="EMBL/GenBank/DDBJ databases">
        <title>Culturing micro-colonial fungi from biological soil crusts in the Mojave desert and describing Neophaeococcomyces mojavensis, and introducing the new genera and species Taxawa tesnikishii.</title>
        <authorList>
            <person name="Kurbessoian T."/>
            <person name="Stajich J.E."/>
        </authorList>
    </citation>
    <scope>NUCLEOTIDE SEQUENCE</scope>
    <source>
        <strain evidence="1">JES_115</strain>
    </source>
</reference>
<accession>A0ACC2ZFW3</accession>
<evidence type="ECO:0000313" key="2">
    <source>
        <dbReference type="Proteomes" id="UP001172680"/>
    </source>
</evidence>
<name>A0ACC2ZFW3_9PEZI</name>
<comment type="caution">
    <text evidence="1">The sequence shown here is derived from an EMBL/GenBank/DDBJ whole genome shotgun (WGS) entry which is preliminary data.</text>
</comment>
<dbReference type="EMBL" id="JAPDRP010000006">
    <property type="protein sequence ID" value="KAJ9646602.1"/>
    <property type="molecule type" value="Genomic_DNA"/>
</dbReference>
<protein>
    <submittedName>
        <fullName evidence="1">Uncharacterized protein</fullName>
    </submittedName>
</protein>
<evidence type="ECO:0000313" key="1">
    <source>
        <dbReference type="EMBL" id="KAJ9646602.1"/>
    </source>
</evidence>
<dbReference type="Proteomes" id="UP001172680">
    <property type="component" value="Unassembled WGS sequence"/>
</dbReference>
<gene>
    <name evidence="1" type="ORF">H2199_002651</name>
</gene>
<sequence length="409" mass="45339">MGPPIRMGFDNSHPPDPPRPYSTKHDSPNPFPGNNKRKREPPMRGGHTKEEKRRKHNQLGLTPKGEEHEDSEDEIDEEAAFANAGGATPTDLAAWIEERKNRFPTKARIEEKEKEKERRLAEARAARQEEADRRKKRHDEEIEAHQKVKKDKYGEGQEDEQQRKREKYLLKAEKLRRKLEKSERKAAALAAGPSTTKPDSPAPVKLEPQSDAVLEPVSADPAMTGTGLETGSATTEVLLPNGDWLPNGLPSVASTTLEDTLALKHDTEQPKPDLGLSYAASTSSDDDSEDSMSISSSSSDPSSDASDSDAPPTETSSRRTGPTKVPPPPRDGTRKPQQGTKVCRYFAKHGRCNLGAKCGFKHERGDEKGGRRERGGMKLFDRLVEQERREEAELALNAIKYLGSNGFLE</sequence>